<dbReference type="GO" id="GO:0005737">
    <property type="term" value="C:cytoplasm"/>
    <property type="evidence" value="ECO:0007669"/>
    <property type="project" value="UniProtKB-SubCell"/>
</dbReference>
<comment type="subcellular location">
    <subcellularLocation>
        <location evidence="3">Cytoplasm</location>
    </subcellularLocation>
</comment>
<dbReference type="RefSeq" id="WP_128626571.1">
    <property type="nucleotide sequence ID" value="NZ_RKST01000007.1"/>
</dbReference>
<dbReference type="HAMAP" id="MF_01385">
    <property type="entry name" value="UreF"/>
    <property type="match status" value="1"/>
</dbReference>
<keyword evidence="5" id="KW-1185">Reference proteome</keyword>
<evidence type="ECO:0000313" key="5">
    <source>
        <dbReference type="Proteomes" id="UP000281647"/>
    </source>
</evidence>
<evidence type="ECO:0000256" key="2">
    <source>
        <dbReference type="ARBA" id="ARBA00023186"/>
    </source>
</evidence>
<sequence length="229" mass="24423">MLEVSTADLTKLQTWFSPSFPVGAFSYSHGLEWLVETGEVRDVSSLRGWIEGVLLHGSGRSDAILLCAAWRAAAAQQWSELQEIAALAAALQPTAERRIESLGQGTAFCAAVTAAWPHPLLDHFRQTSPREIAAPVAVGVAGAAHQLPLDALLVAFLQAFAANLVSAGVRLIPLGQSDGLKVTSMLEPVVDEVSRQALADGLDDVGSAAILTDIASMRHELQYTRLFRS</sequence>
<dbReference type="OrthoDB" id="9798772at2"/>
<dbReference type="PANTHER" id="PTHR33620">
    <property type="entry name" value="UREASE ACCESSORY PROTEIN F"/>
    <property type="match status" value="1"/>
</dbReference>
<keyword evidence="1 3" id="KW-0996">Nickel insertion</keyword>
<evidence type="ECO:0000313" key="4">
    <source>
        <dbReference type="EMBL" id="RUM98191.1"/>
    </source>
</evidence>
<keyword evidence="3" id="KW-0963">Cytoplasm</keyword>
<organism evidence="4 5">
    <name type="scientific">Borborobacter arsenicus</name>
    <dbReference type="NCBI Taxonomy" id="1851146"/>
    <lineage>
        <taxon>Bacteria</taxon>
        <taxon>Pseudomonadati</taxon>
        <taxon>Pseudomonadota</taxon>
        <taxon>Alphaproteobacteria</taxon>
        <taxon>Hyphomicrobiales</taxon>
        <taxon>Phyllobacteriaceae</taxon>
        <taxon>Borborobacter</taxon>
    </lineage>
</organism>
<accession>A0A432V7N8</accession>
<protein>
    <recommendedName>
        <fullName evidence="3">Urease accessory protein UreF</fullName>
    </recommendedName>
</protein>
<comment type="caution">
    <text evidence="4">The sequence shown here is derived from an EMBL/GenBank/DDBJ whole genome shotgun (WGS) entry which is preliminary data.</text>
</comment>
<dbReference type="AlphaFoldDB" id="A0A432V7N8"/>
<dbReference type="EMBL" id="RKST01000007">
    <property type="protein sequence ID" value="RUM98191.1"/>
    <property type="molecule type" value="Genomic_DNA"/>
</dbReference>
<reference evidence="4 5" key="1">
    <citation type="submission" date="2018-11" db="EMBL/GenBank/DDBJ databases">
        <title>Pseudaminobacter arsenicus sp. nov., an arsenic-resistant bacterium isolated from arsenic-rich aquifers.</title>
        <authorList>
            <person name="Mu Y."/>
        </authorList>
    </citation>
    <scope>NUCLEOTIDE SEQUENCE [LARGE SCALE GENOMIC DNA]</scope>
    <source>
        <strain evidence="4 5">CB3</strain>
    </source>
</reference>
<dbReference type="Pfam" id="PF01730">
    <property type="entry name" value="UreF"/>
    <property type="match status" value="1"/>
</dbReference>
<keyword evidence="2 3" id="KW-0143">Chaperone</keyword>
<comment type="function">
    <text evidence="3">Required for maturation of urease via the functional incorporation of the urease nickel metallocenter.</text>
</comment>
<evidence type="ECO:0000256" key="1">
    <source>
        <dbReference type="ARBA" id="ARBA00022988"/>
    </source>
</evidence>
<evidence type="ECO:0000256" key="3">
    <source>
        <dbReference type="HAMAP-Rule" id="MF_01385"/>
    </source>
</evidence>
<comment type="subunit">
    <text evidence="3">UreD, UreF and UreG form a complex that acts as a GTP-hydrolysis-dependent molecular chaperone, activating the urease apoprotein by helping to assemble the nickel containing metallocenter of UreC. The UreE protein probably delivers the nickel.</text>
</comment>
<dbReference type="PANTHER" id="PTHR33620:SF1">
    <property type="entry name" value="UREASE ACCESSORY PROTEIN F"/>
    <property type="match status" value="1"/>
</dbReference>
<dbReference type="InterPro" id="IPR038277">
    <property type="entry name" value="UreF_sf"/>
</dbReference>
<dbReference type="Proteomes" id="UP000281647">
    <property type="component" value="Unassembled WGS sequence"/>
</dbReference>
<gene>
    <name evidence="3" type="primary">ureF</name>
    <name evidence="4" type="ORF">EET67_08775</name>
</gene>
<dbReference type="GO" id="GO:0016151">
    <property type="term" value="F:nickel cation binding"/>
    <property type="evidence" value="ECO:0007669"/>
    <property type="project" value="UniProtKB-UniRule"/>
</dbReference>
<dbReference type="Gene3D" id="1.10.4190.10">
    <property type="entry name" value="Urease accessory protein UreF"/>
    <property type="match status" value="1"/>
</dbReference>
<name>A0A432V7N8_9HYPH</name>
<dbReference type="InterPro" id="IPR002639">
    <property type="entry name" value="UreF"/>
</dbReference>
<dbReference type="PIRSF" id="PIRSF009467">
    <property type="entry name" value="Ureas_acces_UreF"/>
    <property type="match status" value="1"/>
</dbReference>
<proteinExistence type="inferred from homology"/>
<comment type="similarity">
    <text evidence="3">Belongs to the UreF family.</text>
</comment>